<proteinExistence type="predicted"/>
<gene>
    <name evidence="2" type="ORF">GCM10010968_14180</name>
</gene>
<evidence type="ECO:0000313" key="2">
    <source>
        <dbReference type="EMBL" id="GGN83421.1"/>
    </source>
</evidence>
<feature type="transmembrane region" description="Helical" evidence="1">
    <location>
        <begin position="20"/>
        <end position="41"/>
    </location>
</feature>
<reference evidence="3" key="1">
    <citation type="journal article" date="2019" name="Int. J. Syst. Evol. Microbiol.">
        <title>The Global Catalogue of Microorganisms (GCM) 10K type strain sequencing project: providing services to taxonomists for standard genome sequencing and annotation.</title>
        <authorList>
            <consortium name="The Broad Institute Genomics Platform"/>
            <consortium name="The Broad Institute Genome Sequencing Center for Infectious Disease"/>
            <person name="Wu L."/>
            <person name="Ma J."/>
        </authorList>
    </citation>
    <scope>NUCLEOTIDE SEQUENCE [LARGE SCALE GENOMIC DNA]</scope>
    <source>
        <strain evidence="3">CGMCC 1.6960</strain>
    </source>
</reference>
<protein>
    <submittedName>
        <fullName evidence="2">Uncharacterized protein</fullName>
    </submittedName>
</protein>
<accession>A0ABQ2KH66</accession>
<evidence type="ECO:0000256" key="1">
    <source>
        <dbReference type="SAM" id="Phobius"/>
    </source>
</evidence>
<keyword evidence="3" id="KW-1185">Reference proteome</keyword>
<comment type="caution">
    <text evidence="2">The sequence shown here is derived from an EMBL/GenBank/DDBJ whole genome shotgun (WGS) entry which is preliminary data.</text>
</comment>
<keyword evidence="1" id="KW-1133">Transmembrane helix</keyword>
<evidence type="ECO:0000313" key="3">
    <source>
        <dbReference type="Proteomes" id="UP000626982"/>
    </source>
</evidence>
<keyword evidence="1" id="KW-0812">Transmembrane</keyword>
<dbReference type="EMBL" id="BMLM01000001">
    <property type="protein sequence ID" value="GGN83421.1"/>
    <property type="molecule type" value="Genomic_DNA"/>
</dbReference>
<dbReference type="Proteomes" id="UP000626982">
    <property type="component" value="Unassembled WGS sequence"/>
</dbReference>
<organism evidence="2 3">
    <name type="scientific">Agrococcus terreus</name>
    <dbReference type="NCBI Taxonomy" id="574649"/>
    <lineage>
        <taxon>Bacteria</taxon>
        <taxon>Bacillati</taxon>
        <taxon>Actinomycetota</taxon>
        <taxon>Actinomycetes</taxon>
        <taxon>Micrococcales</taxon>
        <taxon>Microbacteriaceae</taxon>
        <taxon>Agrococcus</taxon>
    </lineage>
</organism>
<keyword evidence="1" id="KW-0472">Membrane</keyword>
<name>A0ABQ2KH66_9MICO</name>
<sequence length="48" mass="5210">MVGGFVVMGYSFVTPGLEAVLFVVGFFMTMASIALPIEYGYRGNRTRG</sequence>